<dbReference type="AlphaFoldDB" id="A0A6B1IR09"/>
<gene>
    <name evidence="3" type="ORF">GLW30_13595</name>
    <name evidence="2" type="ORF">GLW36_15980</name>
</gene>
<evidence type="ECO:0000256" key="1">
    <source>
        <dbReference type="SAM" id="Phobius"/>
    </source>
</evidence>
<protein>
    <submittedName>
        <fullName evidence="2">Uncharacterized protein</fullName>
    </submittedName>
</protein>
<organism evidence="2 5">
    <name type="scientific">Halorubrum distributum</name>
    <dbReference type="NCBI Taxonomy" id="29283"/>
    <lineage>
        <taxon>Archaea</taxon>
        <taxon>Methanobacteriati</taxon>
        <taxon>Methanobacteriota</taxon>
        <taxon>Stenosarchaea group</taxon>
        <taxon>Halobacteria</taxon>
        <taxon>Halobacteriales</taxon>
        <taxon>Haloferacaceae</taxon>
        <taxon>Halorubrum</taxon>
        <taxon>Halorubrum distributum group</taxon>
    </lineage>
</organism>
<dbReference type="Proteomes" id="UP000460194">
    <property type="component" value="Unassembled WGS sequence"/>
</dbReference>
<keyword evidence="1" id="KW-1133">Transmembrane helix</keyword>
<dbReference type="EMBL" id="WMEO01000047">
    <property type="protein sequence ID" value="MYL18130.1"/>
    <property type="molecule type" value="Genomic_DNA"/>
</dbReference>
<sequence length="127" mass="13737">MNLIRPSVIIIFEFIGKAVIIAGFTMSDMAGIGPFSVLELVGLTVSLLGLFPVLRQHRPDTKWFTVGYLLLVAGMVATNLEAVVLPMVLNFTEHVVGIGLAGLVFLFAAYDRRSEVAQDTEGVSIND</sequence>
<evidence type="ECO:0000313" key="4">
    <source>
        <dbReference type="Proteomes" id="UP000452321"/>
    </source>
</evidence>
<name>A0A6B1IR09_9EURY</name>
<keyword evidence="1" id="KW-0472">Membrane</keyword>
<evidence type="ECO:0000313" key="5">
    <source>
        <dbReference type="Proteomes" id="UP000460194"/>
    </source>
</evidence>
<proteinExistence type="predicted"/>
<accession>A0A6B1IR09</accession>
<evidence type="ECO:0000313" key="2">
    <source>
        <dbReference type="EMBL" id="MYL18130.1"/>
    </source>
</evidence>
<dbReference type="Proteomes" id="UP000452321">
    <property type="component" value="Unassembled WGS sequence"/>
</dbReference>
<dbReference type="EMBL" id="WMFC01000020">
    <property type="protein sequence ID" value="MYL68759.1"/>
    <property type="molecule type" value="Genomic_DNA"/>
</dbReference>
<feature type="transmembrane region" description="Helical" evidence="1">
    <location>
        <begin position="94"/>
        <end position="110"/>
    </location>
</feature>
<reference evidence="4 5" key="1">
    <citation type="submission" date="2019-11" db="EMBL/GenBank/DDBJ databases">
        <title>Genome sequences of 17 halophilic strains isolated from different environments.</title>
        <authorList>
            <person name="Furrow R.E."/>
        </authorList>
    </citation>
    <scope>NUCLEOTIDE SEQUENCE [LARGE SCALE GENOMIC DNA]</scope>
    <source>
        <strain evidence="3 4">22502_06_Cabo</strain>
        <strain evidence="2 5">22517_05_Cabo</strain>
    </source>
</reference>
<feature type="transmembrane region" description="Helical" evidence="1">
    <location>
        <begin position="32"/>
        <end position="54"/>
    </location>
</feature>
<evidence type="ECO:0000313" key="3">
    <source>
        <dbReference type="EMBL" id="MYL68759.1"/>
    </source>
</evidence>
<keyword evidence="1" id="KW-0812">Transmembrane</keyword>
<comment type="caution">
    <text evidence="2">The sequence shown here is derived from an EMBL/GenBank/DDBJ whole genome shotgun (WGS) entry which is preliminary data.</text>
</comment>
<feature type="transmembrane region" description="Helical" evidence="1">
    <location>
        <begin position="7"/>
        <end position="26"/>
    </location>
</feature>
<feature type="transmembrane region" description="Helical" evidence="1">
    <location>
        <begin position="66"/>
        <end position="88"/>
    </location>
</feature>